<dbReference type="Pfam" id="PF03070">
    <property type="entry name" value="TENA_THI-4"/>
    <property type="match status" value="1"/>
</dbReference>
<keyword evidence="4" id="KW-1185">Reference proteome</keyword>
<evidence type="ECO:0000313" key="4">
    <source>
        <dbReference type="Proteomes" id="UP001596066"/>
    </source>
</evidence>
<dbReference type="RefSeq" id="WP_346143933.1">
    <property type="nucleotide sequence ID" value="NZ_BAAAUA010000015.1"/>
</dbReference>
<evidence type="ECO:0000259" key="2">
    <source>
        <dbReference type="Pfam" id="PF03070"/>
    </source>
</evidence>
<dbReference type="EMBL" id="JBHSOC010000090">
    <property type="protein sequence ID" value="MFC5646107.1"/>
    <property type="molecule type" value="Genomic_DNA"/>
</dbReference>
<proteinExistence type="predicted"/>
<gene>
    <name evidence="3" type="ORF">ACFPZF_32750</name>
</gene>
<organism evidence="3 4">
    <name type="scientific">Kitasatospora cinereorecta</name>
    <dbReference type="NCBI Taxonomy" id="285560"/>
    <lineage>
        <taxon>Bacteria</taxon>
        <taxon>Bacillati</taxon>
        <taxon>Actinomycetota</taxon>
        <taxon>Actinomycetes</taxon>
        <taxon>Kitasatosporales</taxon>
        <taxon>Streptomycetaceae</taxon>
        <taxon>Kitasatospora</taxon>
    </lineage>
</organism>
<dbReference type="Gene3D" id="1.20.910.10">
    <property type="entry name" value="Heme oxygenase-like"/>
    <property type="match status" value="1"/>
</dbReference>
<accession>A0ABW0VJP3</accession>
<comment type="pathway">
    <text evidence="1">Cofactor biosynthesis; thiamine diphosphate biosynthesis.</text>
</comment>
<comment type="caution">
    <text evidence="3">The sequence shown here is derived from an EMBL/GenBank/DDBJ whole genome shotgun (WGS) entry which is preliminary data.</text>
</comment>
<dbReference type="InterPro" id="IPR016084">
    <property type="entry name" value="Haem_Oase-like_multi-hlx"/>
</dbReference>
<protein>
    <submittedName>
        <fullName evidence="3">Transcriptional regulator</fullName>
    </submittedName>
</protein>
<evidence type="ECO:0000313" key="3">
    <source>
        <dbReference type="EMBL" id="MFC5646107.1"/>
    </source>
</evidence>
<dbReference type="Proteomes" id="UP001596066">
    <property type="component" value="Unassembled WGS sequence"/>
</dbReference>
<name>A0ABW0VJP3_9ACTN</name>
<evidence type="ECO:0000256" key="1">
    <source>
        <dbReference type="ARBA" id="ARBA00004948"/>
    </source>
</evidence>
<feature type="domain" description="Thiaminase-2/PQQC" evidence="2">
    <location>
        <begin position="25"/>
        <end position="214"/>
    </location>
</feature>
<dbReference type="SUPFAM" id="SSF48613">
    <property type="entry name" value="Heme oxygenase-like"/>
    <property type="match status" value="1"/>
</dbReference>
<sequence>MSTGMREVLDEVRRELALGDRENRLVAAVAAGEAPREVLGGLAVQQYRIIASDRRSMLILAARCADNPAGGYFAGLAAGESTALRALDEFTRRCGLTPEEAKARAPLAGCQAYPAYLAWLALNADPAGVVLALSANFAAWGAYCGTVAEGLRRHYGFDDAACAFFDFFAEPDPTADDAAVAVLEALTPDAAAIEQAREYGGMLQSYELMFWNTLADHDSDGNTDRGPDRPNP</sequence>
<reference evidence="4" key="1">
    <citation type="journal article" date="2019" name="Int. J. Syst. Evol. Microbiol.">
        <title>The Global Catalogue of Microorganisms (GCM) 10K type strain sequencing project: providing services to taxonomists for standard genome sequencing and annotation.</title>
        <authorList>
            <consortium name="The Broad Institute Genomics Platform"/>
            <consortium name="The Broad Institute Genome Sequencing Center for Infectious Disease"/>
            <person name="Wu L."/>
            <person name="Ma J."/>
        </authorList>
    </citation>
    <scope>NUCLEOTIDE SEQUENCE [LARGE SCALE GENOMIC DNA]</scope>
    <source>
        <strain evidence="4">CGMCC 4.1622</strain>
    </source>
</reference>
<dbReference type="InterPro" id="IPR004305">
    <property type="entry name" value="Thiaminase-2/PQQC"/>
</dbReference>